<organism evidence="1 2">
    <name type="scientific">Pseudoalteromonas porphyrae</name>
    <dbReference type="NCBI Taxonomy" id="187330"/>
    <lineage>
        <taxon>Bacteria</taxon>
        <taxon>Pseudomonadati</taxon>
        <taxon>Pseudomonadota</taxon>
        <taxon>Gammaproteobacteria</taxon>
        <taxon>Alteromonadales</taxon>
        <taxon>Pseudoalteromonadaceae</taxon>
        <taxon>Pseudoalteromonas</taxon>
    </lineage>
</organism>
<protein>
    <recommendedName>
        <fullName evidence="3">TonB C-terminal domain-containing protein</fullName>
    </recommendedName>
</protein>
<dbReference type="Proteomes" id="UP000037848">
    <property type="component" value="Unassembled WGS sequence"/>
</dbReference>
<keyword evidence="2" id="KW-1185">Reference proteome</keyword>
<name>A0A0N1EMK0_9GAMM</name>
<evidence type="ECO:0008006" key="3">
    <source>
        <dbReference type="Google" id="ProtNLM"/>
    </source>
</evidence>
<evidence type="ECO:0000313" key="1">
    <source>
        <dbReference type="EMBL" id="KPH64667.1"/>
    </source>
</evidence>
<accession>A0A0N1EMK0</accession>
<comment type="caution">
    <text evidence="1">The sequence shown here is derived from an EMBL/GenBank/DDBJ whole genome shotgun (WGS) entry which is preliminary data.</text>
</comment>
<dbReference type="EMBL" id="LHPH01000004">
    <property type="protein sequence ID" value="KPH64667.1"/>
    <property type="molecule type" value="Genomic_DNA"/>
</dbReference>
<dbReference type="AlphaFoldDB" id="A0A0N1EMK0"/>
<proteinExistence type="predicted"/>
<dbReference type="PATRIC" id="fig|187330.3.peg.2805"/>
<reference evidence="1 2" key="1">
    <citation type="submission" date="2015-08" db="EMBL/GenBank/DDBJ databases">
        <title>Draft Genome Sequence of Pseudoalteromonas porphyrae UCD-SED14.</title>
        <authorList>
            <person name="Coil D.A."/>
            <person name="Jospin G."/>
            <person name="Lee R.D."/>
            <person name="Eisen J.A."/>
        </authorList>
    </citation>
    <scope>NUCLEOTIDE SEQUENCE [LARGE SCALE GENOMIC DNA]</scope>
    <source>
        <strain evidence="1 2">UCD-SED14</strain>
    </source>
</reference>
<evidence type="ECO:0000313" key="2">
    <source>
        <dbReference type="Proteomes" id="UP000037848"/>
    </source>
</evidence>
<sequence>MLSLFLALPIHYGVIKSCSDDTIVKLNAPLVEVIYVNSKTAIFNHDFLHLRCPMPAACSVTNTFAELEFNVTKDGVIDGLKFLNFEEKSMHARCIKKALLKAEVSESAYNTKDNKVTFTYTMYINK</sequence>
<gene>
    <name evidence="1" type="ORF">ADS77_05200</name>
</gene>
<dbReference type="RefSeq" id="WP_054453279.1">
    <property type="nucleotide sequence ID" value="NZ_LHPH01000004.1"/>
</dbReference>
<dbReference type="STRING" id="187330.AMS58_10990"/>